<dbReference type="PRINTS" id="PR00344">
    <property type="entry name" value="BCTRLSENSOR"/>
</dbReference>
<keyword evidence="7" id="KW-0902">Two-component regulatory system</keyword>
<dbReference type="Pfam" id="PF02518">
    <property type="entry name" value="HATPase_c"/>
    <property type="match status" value="1"/>
</dbReference>
<dbReference type="InterPro" id="IPR003661">
    <property type="entry name" value="HisK_dim/P_dom"/>
</dbReference>
<keyword evidence="6" id="KW-0418">Kinase</keyword>
<protein>
    <recommendedName>
        <fullName evidence="3">histidine kinase</fullName>
        <ecNumber evidence="3">2.7.13.3</ecNumber>
    </recommendedName>
</protein>
<dbReference type="PANTHER" id="PTHR43711:SF1">
    <property type="entry name" value="HISTIDINE KINASE 1"/>
    <property type="match status" value="1"/>
</dbReference>
<organism evidence="9 10">
    <name type="scientific">Virgisporangium aurantiacum</name>
    <dbReference type="NCBI Taxonomy" id="175570"/>
    <lineage>
        <taxon>Bacteria</taxon>
        <taxon>Bacillati</taxon>
        <taxon>Actinomycetota</taxon>
        <taxon>Actinomycetes</taxon>
        <taxon>Micromonosporales</taxon>
        <taxon>Micromonosporaceae</taxon>
        <taxon>Virgisporangium</taxon>
    </lineage>
</organism>
<dbReference type="Gene3D" id="1.10.287.130">
    <property type="match status" value="1"/>
</dbReference>
<dbReference type="EMBL" id="BOPG01000048">
    <property type="protein sequence ID" value="GIJ59797.1"/>
    <property type="molecule type" value="Genomic_DNA"/>
</dbReference>
<dbReference type="InterPro" id="IPR036097">
    <property type="entry name" value="HisK_dim/P_sf"/>
</dbReference>
<dbReference type="PROSITE" id="PS50109">
    <property type="entry name" value="HIS_KIN"/>
    <property type="match status" value="1"/>
</dbReference>
<accession>A0A8J3ZBB3</accession>
<evidence type="ECO:0000313" key="9">
    <source>
        <dbReference type="EMBL" id="GIJ59797.1"/>
    </source>
</evidence>
<keyword evidence="4" id="KW-0597">Phosphoprotein</keyword>
<evidence type="ECO:0000256" key="3">
    <source>
        <dbReference type="ARBA" id="ARBA00012438"/>
    </source>
</evidence>
<proteinExistence type="predicted"/>
<gene>
    <name evidence="9" type="ORF">Vau01_073130</name>
</gene>
<comment type="subcellular location">
    <subcellularLocation>
        <location evidence="2">Cell membrane</location>
    </subcellularLocation>
</comment>
<evidence type="ECO:0000313" key="10">
    <source>
        <dbReference type="Proteomes" id="UP000612585"/>
    </source>
</evidence>
<evidence type="ECO:0000256" key="4">
    <source>
        <dbReference type="ARBA" id="ARBA00022553"/>
    </source>
</evidence>
<evidence type="ECO:0000256" key="2">
    <source>
        <dbReference type="ARBA" id="ARBA00004236"/>
    </source>
</evidence>
<dbReference type="InterPro" id="IPR005467">
    <property type="entry name" value="His_kinase_dom"/>
</dbReference>
<sequence>MVPRRGTLCFMSALDQLPPDQSELLRGLTDLVRASSTGAGGLDGLQVIVELSMAATNAGGASFVEYGEAGGRVVAVCGGVDFMLGRPVDVRSSNVTAIMTGPAVQDVPMTEPGSGLEPLLSAGFRRTVLVGVRVGGEVVGAIQLYFRDALSPLTEVARAWVTLLASCAGHLYADRVGLPVYESGPRLSPLSLAIAVVGPAGTVRSWNPAAERLTSMSAGDVAGRPFPFPLPAPGKLVEHKMPVGTWIRIRSTRVSGSDALALTMRPKSHERDSYQSRDLFLAVASHELRTPVTVIRGYADTLVEHWEALDEAARREAVLVMGQRARELSRLVDRLLTTTSDAAGLTDGAPGVPFDVIDALREVTADLAPDVRAVVRLELPVAVPKAAGDRAGLATVVTELVTNAVKYSPARVHVDVTAGADQQTVWFRVADRGVGIRPEHVERAFERFWQLERGDQRRYGGVGLGLYLVRRILERQNGWVSLRPRDGGGTVAEVRLPRADVSVGEG</sequence>
<dbReference type="SUPFAM" id="SSF47384">
    <property type="entry name" value="Homodimeric domain of signal transducing histidine kinase"/>
    <property type="match status" value="1"/>
</dbReference>
<dbReference type="SUPFAM" id="SSF55781">
    <property type="entry name" value="GAF domain-like"/>
    <property type="match status" value="1"/>
</dbReference>
<dbReference type="GO" id="GO:0005886">
    <property type="term" value="C:plasma membrane"/>
    <property type="evidence" value="ECO:0007669"/>
    <property type="project" value="UniProtKB-SubCell"/>
</dbReference>
<dbReference type="SMART" id="SM00387">
    <property type="entry name" value="HATPase_c"/>
    <property type="match status" value="1"/>
</dbReference>
<dbReference type="InterPro" id="IPR036890">
    <property type="entry name" value="HATPase_C_sf"/>
</dbReference>
<dbReference type="Gene3D" id="3.30.565.10">
    <property type="entry name" value="Histidine kinase-like ATPase, C-terminal domain"/>
    <property type="match status" value="1"/>
</dbReference>
<evidence type="ECO:0000256" key="5">
    <source>
        <dbReference type="ARBA" id="ARBA00022679"/>
    </source>
</evidence>
<dbReference type="SMART" id="SM00388">
    <property type="entry name" value="HisKA"/>
    <property type="match status" value="1"/>
</dbReference>
<reference evidence="9" key="1">
    <citation type="submission" date="2021-01" db="EMBL/GenBank/DDBJ databases">
        <title>Whole genome shotgun sequence of Virgisporangium aurantiacum NBRC 16421.</title>
        <authorList>
            <person name="Komaki H."/>
            <person name="Tamura T."/>
        </authorList>
    </citation>
    <scope>NUCLEOTIDE SEQUENCE</scope>
    <source>
        <strain evidence="9">NBRC 16421</strain>
    </source>
</reference>
<evidence type="ECO:0000256" key="6">
    <source>
        <dbReference type="ARBA" id="ARBA00022777"/>
    </source>
</evidence>
<feature type="domain" description="Histidine kinase" evidence="8">
    <location>
        <begin position="283"/>
        <end position="500"/>
    </location>
</feature>
<dbReference type="CDD" id="cd00082">
    <property type="entry name" value="HisKA"/>
    <property type="match status" value="1"/>
</dbReference>
<evidence type="ECO:0000256" key="1">
    <source>
        <dbReference type="ARBA" id="ARBA00000085"/>
    </source>
</evidence>
<dbReference type="InterPro" id="IPR004358">
    <property type="entry name" value="Sig_transdc_His_kin-like_C"/>
</dbReference>
<dbReference type="InterPro" id="IPR050736">
    <property type="entry name" value="Sensor_HK_Regulatory"/>
</dbReference>
<dbReference type="Proteomes" id="UP000612585">
    <property type="component" value="Unassembled WGS sequence"/>
</dbReference>
<evidence type="ECO:0000259" key="8">
    <source>
        <dbReference type="PROSITE" id="PS50109"/>
    </source>
</evidence>
<keyword evidence="10" id="KW-1185">Reference proteome</keyword>
<dbReference type="AlphaFoldDB" id="A0A8J3ZBB3"/>
<dbReference type="PANTHER" id="PTHR43711">
    <property type="entry name" value="TWO-COMPONENT HISTIDINE KINASE"/>
    <property type="match status" value="1"/>
</dbReference>
<evidence type="ECO:0000256" key="7">
    <source>
        <dbReference type="ARBA" id="ARBA00023012"/>
    </source>
</evidence>
<dbReference type="SUPFAM" id="SSF55874">
    <property type="entry name" value="ATPase domain of HSP90 chaperone/DNA topoisomerase II/histidine kinase"/>
    <property type="match status" value="1"/>
</dbReference>
<dbReference type="SUPFAM" id="SSF55785">
    <property type="entry name" value="PYP-like sensor domain (PAS domain)"/>
    <property type="match status" value="1"/>
</dbReference>
<dbReference type="InterPro" id="IPR003594">
    <property type="entry name" value="HATPase_dom"/>
</dbReference>
<comment type="catalytic activity">
    <reaction evidence="1">
        <text>ATP + protein L-histidine = ADP + protein N-phospho-L-histidine.</text>
        <dbReference type="EC" id="2.7.13.3"/>
    </reaction>
</comment>
<dbReference type="InterPro" id="IPR035965">
    <property type="entry name" value="PAS-like_dom_sf"/>
</dbReference>
<name>A0A8J3ZBB3_9ACTN</name>
<dbReference type="Gene3D" id="3.30.450.20">
    <property type="entry name" value="PAS domain"/>
    <property type="match status" value="1"/>
</dbReference>
<dbReference type="Pfam" id="PF00512">
    <property type="entry name" value="HisKA"/>
    <property type="match status" value="1"/>
</dbReference>
<dbReference type="EC" id="2.7.13.3" evidence="3"/>
<dbReference type="GO" id="GO:0000155">
    <property type="term" value="F:phosphorelay sensor kinase activity"/>
    <property type="evidence" value="ECO:0007669"/>
    <property type="project" value="InterPro"/>
</dbReference>
<comment type="caution">
    <text evidence="9">The sequence shown here is derived from an EMBL/GenBank/DDBJ whole genome shotgun (WGS) entry which is preliminary data.</text>
</comment>
<keyword evidence="5" id="KW-0808">Transferase</keyword>